<organism evidence="7 8">
    <name type="scientific">Pollutimonas bauzanensis</name>
    <dbReference type="NCBI Taxonomy" id="658167"/>
    <lineage>
        <taxon>Bacteria</taxon>
        <taxon>Pseudomonadati</taxon>
        <taxon>Pseudomonadota</taxon>
        <taxon>Betaproteobacteria</taxon>
        <taxon>Burkholderiales</taxon>
        <taxon>Alcaligenaceae</taxon>
        <taxon>Pollutimonas</taxon>
    </lineage>
</organism>
<feature type="transmembrane region" description="Helical" evidence="5">
    <location>
        <begin position="206"/>
        <end position="239"/>
    </location>
</feature>
<gene>
    <name evidence="7" type="ORF">SAMN04488135_11143</name>
</gene>
<dbReference type="PANTHER" id="PTHR37422">
    <property type="entry name" value="TEICHURONIC ACID BIOSYNTHESIS PROTEIN TUAE"/>
    <property type="match status" value="1"/>
</dbReference>
<keyword evidence="8" id="KW-1185">Reference proteome</keyword>
<evidence type="ECO:0000256" key="3">
    <source>
        <dbReference type="ARBA" id="ARBA00022989"/>
    </source>
</evidence>
<feature type="transmembrane region" description="Helical" evidence="5">
    <location>
        <begin position="343"/>
        <end position="366"/>
    </location>
</feature>
<feature type="domain" description="O-antigen ligase-related" evidence="6">
    <location>
        <begin position="211"/>
        <end position="359"/>
    </location>
</feature>
<comment type="subcellular location">
    <subcellularLocation>
        <location evidence="1">Membrane</location>
        <topology evidence="1">Multi-pass membrane protein</topology>
    </subcellularLocation>
</comment>
<evidence type="ECO:0000313" key="7">
    <source>
        <dbReference type="EMBL" id="SHI16717.1"/>
    </source>
</evidence>
<evidence type="ECO:0000259" key="6">
    <source>
        <dbReference type="Pfam" id="PF04932"/>
    </source>
</evidence>
<dbReference type="AlphaFoldDB" id="A0A1M5YXH3"/>
<name>A0A1M5YXH3_9BURK</name>
<evidence type="ECO:0000256" key="5">
    <source>
        <dbReference type="SAM" id="Phobius"/>
    </source>
</evidence>
<feature type="transmembrane region" description="Helical" evidence="5">
    <location>
        <begin position="177"/>
        <end position="197"/>
    </location>
</feature>
<reference evidence="7 8" key="1">
    <citation type="submission" date="2016-11" db="EMBL/GenBank/DDBJ databases">
        <authorList>
            <person name="Jaros S."/>
            <person name="Januszkiewicz K."/>
            <person name="Wedrychowicz H."/>
        </authorList>
    </citation>
    <scope>NUCLEOTIDE SEQUENCE [LARGE SCALE GENOMIC DNA]</scope>
    <source>
        <strain evidence="7 8">CGMCC 1.10190</strain>
    </source>
</reference>
<sequence length="449" mass="49405">MLTGLKAYYLFASLALFLFAIYSNRNALHAFGYGIALNIFPLALLPDVSMDIARLAGMPLAYMPITCAGLALAVRNNIRLPRSYSLLLTLAIVYCVYAFFTTVIVGGVTVANLAYWFAWPLNFLIFFSAAAFFSRVDKSTANKVIKSTVTVLVLGCLVGLMRYALGIGEDANFMPVVNRNGTVVFVAMIFPLLLYIYKEERKSRSWLVFCVGCIALALALTFSRSGIIGLLAGIVLYYMRFTLSGLLKSAAALLLITAFAFSGIADKSLQRLERVSVTTQMLLHGEDLNNSMSDYNRVMLLKGALATAKDNFWFGTGLGLENYRKGFHKASDYGHDSKSHNFYISYFAELGIAGFSLLLAILFLISRKLYPLSSRHKAFKVSFLVIAIMMTMNEYILLPEIWFFYGMLAGMSYIPSGAAAAAPSSLAPAGPAYLAHPTFNRITNRNLNG</sequence>
<feature type="transmembrane region" description="Helical" evidence="5">
    <location>
        <begin position="378"/>
        <end position="398"/>
    </location>
</feature>
<evidence type="ECO:0000256" key="4">
    <source>
        <dbReference type="ARBA" id="ARBA00023136"/>
    </source>
</evidence>
<keyword evidence="3 5" id="KW-1133">Transmembrane helix</keyword>
<keyword evidence="2 5" id="KW-0812">Transmembrane</keyword>
<feature type="transmembrane region" description="Helical" evidence="5">
    <location>
        <begin position="86"/>
        <end position="107"/>
    </location>
</feature>
<dbReference type="OrthoDB" id="8674059at2"/>
<dbReference type="STRING" id="658167.SAMN04488135_11143"/>
<accession>A0A1M5YXH3</accession>
<dbReference type="InterPro" id="IPR051533">
    <property type="entry name" value="WaaL-like"/>
</dbReference>
<dbReference type="Pfam" id="PF04932">
    <property type="entry name" value="Wzy_C"/>
    <property type="match status" value="1"/>
</dbReference>
<feature type="transmembrane region" description="Helical" evidence="5">
    <location>
        <begin position="52"/>
        <end position="74"/>
    </location>
</feature>
<protein>
    <submittedName>
        <fullName evidence="7">O-antigen ligase like membrane protein</fullName>
    </submittedName>
</protein>
<dbReference type="EMBL" id="FQXE01000011">
    <property type="protein sequence ID" value="SHI16717.1"/>
    <property type="molecule type" value="Genomic_DNA"/>
</dbReference>
<evidence type="ECO:0000313" key="8">
    <source>
        <dbReference type="Proteomes" id="UP000184226"/>
    </source>
</evidence>
<dbReference type="GO" id="GO:0016020">
    <property type="term" value="C:membrane"/>
    <property type="evidence" value="ECO:0007669"/>
    <property type="project" value="UniProtKB-SubCell"/>
</dbReference>
<dbReference type="PANTHER" id="PTHR37422:SF17">
    <property type="entry name" value="O-ANTIGEN LIGASE"/>
    <property type="match status" value="1"/>
</dbReference>
<dbReference type="GO" id="GO:0016874">
    <property type="term" value="F:ligase activity"/>
    <property type="evidence" value="ECO:0007669"/>
    <property type="project" value="UniProtKB-KW"/>
</dbReference>
<feature type="transmembrane region" description="Helical" evidence="5">
    <location>
        <begin position="245"/>
        <end position="265"/>
    </location>
</feature>
<evidence type="ECO:0000256" key="1">
    <source>
        <dbReference type="ARBA" id="ARBA00004141"/>
    </source>
</evidence>
<evidence type="ECO:0000256" key="2">
    <source>
        <dbReference type="ARBA" id="ARBA00022692"/>
    </source>
</evidence>
<dbReference type="Proteomes" id="UP000184226">
    <property type="component" value="Unassembled WGS sequence"/>
</dbReference>
<keyword evidence="7" id="KW-0436">Ligase</keyword>
<feature type="transmembrane region" description="Helical" evidence="5">
    <location>
        <begin position="6"/>
        <end position="23"/>
    </location>
</feature>
<feature type="transmembrane region" description="Helical" evidence="5">
    <location>
        <begin position="113"/>
        <end position="133"/>
    </location>
</feature>
<proteinExistence type="predicted"/>
<dbReference type="InterPro" id="IPR007016">
    <property type="entry name" value="O-antigen_ligase-rel_domated"/>
</dbReference>
<dbReference type="RefSeq" id="WP_073105785.1">
    <property type="nucleotide sequence ID" value="NZ_FQXE01000011.1"/>
</dbReference>
<keyword evidence="4 5" id="KW-0472">Membrane</keyword>
<feature type="transmembrane region" description="Helical" evidence="5">
    <location>
        <begin position="145"/>
        <end position="165"/>
    </location>
</feature>